<dbReference type="EMBL" id="JAWRVI010000016">
    <property type="protein sequence ID" value="KAK4090210.1"/>
    <property type="molecule type" value="Genomic_DNA"/>
</dbReference>
<dbReference type="CDD" id="cd00590">
    <property type="entry name" value="RRM_SF"/>
    <property type="match status" value="1"/>
</dbReference>
<dbReference type="AlphaFoldDB" id="A0A179HC92"/>
<dbReference type="Proteomes" id="UP001287286">
    <property type="component" value="Unassembled WGS sequence"/>
</dbReference>
<feature type="region of interest" description="Disordered" evidence="1">
    <location>
        <begin position="241"/>
        <end position="319"/>
    </location>
</feature>
<keyword evidence="5" id="KW-1185">Reference proteome</keyword>
<dbReference type="OrthoDB" id="5374349at2759"/>
<organism evidence="3 4">
    <name type="scientific">Purpureocillium lilacinum</name>
    <name type="common">Paecilomyces lilacinus</name>
    <dbReference type="NCBI Taxonomy" id="33203"/>
    <lineage>
        <taxon>Eukaryota</taxon>
        <taxon>Fungi</taxon>
        <taxon>Dikarya</taxon>
        <taxon>Ascomycota</taxon>
        <taxon>Pezizomycotina</taxon>
        <taxon>Sordariomycetes</taxon>
        <taxon>Hypocreomycetidae</taxon>
        <taxon>Hypocreales</taxon>
        <taxon>Ophiocordycipitaceae</taxon>
        <taxon>Purpureocillium</taxon>
    </lineage>
</organism>
<dbReference type="EMBL" id="LSBH01000001">
    <property type="protein sequence ID" value="OAQ87079.1"/>
    <property type="molecule type" value="Genomic_DNA"/>
</dbReference>
<dbReference type="SUPFAM" id="SSF54928">
    <property type="entry name" value="RNA-binding domain, RBD"/>
    <property type="match status" value="1"/>
</dbReference>
<reference evidence="2" key="2">
    <citation type="submission" date="2023-11" db="EMBL/GenBank/DDBJ databases">
        <authorList>
            <person name="Beijen E."/>
            <person name="Ohm R.A."/>
        </authorList>
    </citation>
    <scope>NUCLEOTIDE SEQUENCE</scope>
    <source>
        <strain evidence="2">CBS 150709</strain>
    </source>
</reference>
<dbReference type="GO" id="GO:0003676">
    <property type="term" value="F:nucleic acid binding"/>
    <property type="evidence" value="ECO:0007669"/>
    <property type="project" value="InterPro"/>
</dbReference>
<feature type="compositionally biased region" description="Basic and acidic residues" evidence="1">
    <location>
        <begin position="267"/>
        <end position="279"/>
    </location>
</feature>
<gene>
    <name evidence="2" type="ORF">Purlil1_5381</name>
    <name evidence="3" type="ORF">VFPBJ_01119</name>
</gene>
<reference evidence="3 4" key="1">
    <citation type="submission" date="2016-01" db="EMBL/GenBank/DDBJ databases">
        <title>Biosynthesis of antibiotic leucinostatins and their inhibition on Phytophthora in bio-control Purpureocillium lilacinum.</title>
        <authorList>
            <person name="Wang G."/>
            <person name="Liu Z."/>
            <person name="Lin R."/>
            <person name="Li E."/>
            <person name="Mao Z."/>
            <person name="Ling J."/>
            <person name="Yin W."/>
            <person name="Xie B."/>
        </authorList>
    </citation>
    <scope>NUCLEOTIDE SEQUENCE [LARGE SCALE GENOMIC DNA]</scope>
    <source>
        <strain evidence="3">PLBJ-1</strain>
    </source>
</reference>
<feature type="compositionally biased region" description="Basic and acidic residues" evidence="1">
    <location>
        <begin position="23"/>
        <end position="35"/>
    </location>
</feature>
<evidence type="ECO:0000313" key="5">
    <source>
        <dbReference type="Proteomes" id="UP001287286"/>
    </source>
</evidence>
<evidence type="ECO:0000256" key="1">
    <source>
        <dbReference type="SAM" id="MobiDB-lite"/>
    </source>
</evidence>
<evidence type="ECO:0000313" key="2">
    <source>
        <dbReference type="EMBL" id="KAK4090210.1"/>
    </source>
</evidence>
<protein>
    <submittedName>
        <fullName evidence="3">Pentatricopeptide repeat protein</fullName>
    </submittedName>
</protein>
<proteinExistence type="predicted"/>
<dbReference type="InterPro" id="IPR035979">
    <property type="entry name" value="RBD_domain_sf"/>
</dbReference>
<reference evidence="2 5" key="3">
    <citation type="journal article" date="2024" name="Microbiol. Resour. Announc.">
        <title>Genome annotations for the ascomycete fungi Trichoderma harzianum, Trichoderma aggressivum, and Purpureocillium lilacinum.</title>
        <authorList>
            <person name="Beijen E.P.W."/>
            <person name="Ohm R.A."/>
        </authorList>
    </citation>
    <scope>NUCLEOTIDE SEQUENCE [LARGE SCALE GENOMIC DNA]</scope>
    <source>
        <strain evidence="2 5">CBS 150709</strain>
    </source>
</reference>
<comment type="caution">
    <text evidence="3">The sequence shown here is derived from an EMBL/GenBank/DDBJ whole genome shotgun (WGS) entry which is preliminary data.</text>
</comment>
<evidence type="ECO:0000313" key="4">
    <source>
        <dbReference type="Proteomes" id="UP000078240"/>
    </source>
</evidence>
<feature type="region of interest" description="Disordered" evidence="1">
    <location>
        <begin position="23"/>
        <end position="125"/>
    </location>
</feature>
<evidence type="ECO:0000313" key="3">
    <source>
        <dbReference type="EMBL" id="OAQ87079.1"/>
    </source>
</evidence>
<dbReference type="Proteomes" id="UP000078240">
    <property type="component" value="Unassembled WGS sequence"/>
</dbReference>
<sequence>MAPTAPDFQKFITDARERKKNEALADRIFSRDRRQSAPSKLKAGATSGGSLASRVGVVKKRAADATSRRSSMPSAGDVNGEWTHDLHDSVNARPSSLASRITRPGAAPSKKTAPAQQRKSKLSSALDRADINQLNVVNNGSVATASTSRSRAGGMGISIRGLAGPFAVMGQNFAPGTSAADIESAMTPIGGDMVSCSIVKTQPFVLAEMVFSSREGGERVIDTFNDKTADGRILKIYAKPGGYSSPSNTASPPANAPNGPRASRAASSRDHVVDGRMGFENDLMDTDKGSLSSRASTRQPLYSDKLIAGNRRGRGRGGR</sequence>
<feature type="compositionally biased region" description="Low complexity" evidence="1">
    <location>
        <begin position="244"/>
        <end position="266"/>
    </location>
</feature>
<accession>A0A179HC92</accession>
<feature type="compositionally biased region" description="Polar residues" evidence="1">
    <location>
        <begin position="289"/>
        <end position="300"/>
    </location>
</feature>
<name>A0A179HC92_PURLI</name>